<keyword evidence="15" id="KW-1185">Reference proteome</keyword>
<feature type="domain" description="Replication factor-A protein 1 N-terminal" evidence="11">
    <location>
        <begin position="4"/>
        <end position="105"/>
    </location>
</feature>
<comment type="subunit">
    <text evidence="9">Component of the heterotrimeric canonical replication protein A complex (RPA).</text>
</comment>
<dbReference type="FunFam" id="2.40.50.140:FF:000041">
    <property type="entry name" value="Replication protein A subunit"/>
    <property type="match status" value="1"/>
</dbReference>
<dbReference type="InterPro" id="IPR012340">
    <property type="entry name" value="NA-bd_OB-fold"/>
</dbReference>
<gene>
    <name evidence="14" type="ORF">EG68_04959</name>
</gene>
<comment type="subcellular location">
    <subcellularLocation>
        <location evidence="1 9">Nucleus</location>
    </subcellularLocation>
</comment>
<accession>A0A8S9YVJ9</accession>
<dbReference type="PANTHER" id="PTHR47165">
    <property type="entry name" value="OS03G0429900 PROTEIN"/>
    <property type="match status" value="1"/>
</dbReference>
<evidence type="ECO:0000313" key="14">
    <source>
        <dbReference type="EMBL" id="KAF7257416.1"/>
    </source>
</evidence>
<evidence type="ECO:0000259" key="12">
    <source>
        <dbReference type="Pfam" id="PF08646"/>
    </source>
</evidence>
<keyword evidence="6 9" id="KW-0862">Zinc</keyword>
<dbReference type="Pfam" id="PF16900">
    <property type="entry name" value="REPA_OB_2"/>
    <property type="match status" value="1"/>
</dbReference>
<dbReference type="GO" id="GO:0006260">
    <property type="term" value="P:DNA replication"/>
    <property type="evidence" value="ECO:0007669"/>
    <property type="project" value="UniProtKB-KW"/>
</dbReference>
<dbReference type="Proteomes" id="UP000822476">
    <property type="component" value="Unassembled WGS sequence"/>
</dbReference>
<sequence>MQTLTSGAIDLINSGKNVHEPVLKVLGYKVVPGGSGGQNRYRLLLSDGVKTHSCNIGFAMLATQLNHLIENGDLVNDTVVRIKKYVCNNVQNNKYVLIVLDVELLGVDHDSGLCYMSLQAIFFKIVNVSLCSFYRYRSLLASTRPPFRTVSDNAAAVNKPATVTTTIATAPFTGTSHLKPEVNGLKTPPKSTTGPFPIGAHPSTPGTPGSGLAKVFPIQSLNPYQNRWTVRARVSQKSSIRTWNKQGRDGKLFSFTIVDESGEIRVTAFNAEVDRFFDMIEVNKPYYFTRAHLKAANKQFNTTNNEYEMTLHADSQIIPCEDEDTSELPQTHFNFVPIGKLDTCEQGSFVDVVGIVHEAGEMQTIMAKTSQRELRKRELGLVDSSQCLVRLTLWGEEAENFDGSRHPAIVVKGAKVSDFNGRSLSVSTTSTVMVAPTNVPEAIRLKGWYEHEGRLANFETYKSEMIGSTSGGDSGSAGGGCLSGWHLTQDIKASGVGTNAKADYFCCKGTVVFLKKENFMYQACPTDGCNKKVVDLGNGLYRCEKCARETPNCKWRLLLTVKIADMTGDLWVTCFQDAAEQLLGQTADSLGEMKQLQDENQLERVFMNAVFNSWVFRLRAKVDRYNDEERLRVVVADVKPLDHVEYARRLAKAISSMAPCLPNELVDFS</sequence>
<feature type="domain" description="Replication factor A C-terminal" evidence="12">
    <location>
        <begin position="504"/>
        <end position="650"/>
    </location>
</feature>
<dbReference type="InterPro" id="IPR007199">
    <property type="entry name" value="Rep_factor-A_N"/>
</dbReference>
<evidence type="ECO:0000256" key="6">
    <source>
        <dbReference type="ARBA" id="ARBA00022833"/>
    </source>
</evidence>
<dbReference type="AlphaFoldDB" id="A0A8S9YVJ9"/>
<dbReference type="GO" id="GO:0006310">
    <property type="term" value="P:DNA recombination"/>
    <property type="evidence" value="ECO:0007669"/>
    <property type="project" value="InterPro"/>
</dbReference>
<dbReference type="Gene3D" id="2.40.50.140">
    <property type="entry name" value="Nucleic acid-binding proteins"/>
    <property type="match status" value="4"/>
</dbReference>
<feature type="domain" description="Replication protein A OB" evidence="13">
    <location>
        <begin position="338"/>
        <end position="434"/>
    </location>
</feature>
<reference evidence="14" key="1">
    <citation type="submission" date="2019-07" db="EMBL/GenBank/DDBJ databases">
        <title>Annotation for the trematode Paragonimus miyazaki's.</title>
        <authorList>
            <person name="Choi Y.-J."/>
        </authorList>
    </citation>
    <scope>NUCLEOTIDE SEQUENCE</scope>
    <source>
        <strain evidence="14">Japan</strain>
    </source>
</reference>
<keyword evidence="8 9" id="KW-0539">Nucleus</keyword>
<evidence type="ECO:0000256" key="7">
    <source>
        <dbReference type="ARBA" id="ARBA00023125"/>
    </source>
</evidence>
<evidence type="ECO:0000256" key="5">
    <source>
        <dbReference type="ARBA" id="ARBA00022771"/>
    </source>
</evidence>
<dbReference type="GO" id="GO:0003677">
    <property type="term" value="F:DNA binding"/>
    <property type="evidence" value="ECO:0007669"/>
    <property type="project" value="UniProtKB-KW"/>
</dbReference>
<dbReference type="CDD" id="cd04474">
    <property type="entry name" value="RPA1_DBD_A"/>
    <property type="match status" value="1"/>
</dbReference>
<proteinExistence type="inferred from homology"/>
<dbReference type="SUPFAM" id="SSF50249">
    <property type="entry name" value="Nucleic acid-binding proteins"/>
    <property type="match status" value="4"/>
</dbReference>
<keyword evidence="4 9" id="KW-0479">Metal-binding</keyword>
<dbReference type="CDD" id="cd04475">
    <property type="entry name" value="RPA1_DBD_B"/>
    <property type="match status" value="1"/>
</dbReference>
<evidence type="ECO:0000256" key="9">
    <source>
        <dbReference type="RuleBase" id="RU364130"/>
    </source>
</evidence>
<evidence type="ECO:0000256" key="3">
    <source>
        <dbReference type="ARBA" id="ARBA00022705"/>
    </source>
</evidence>
<evidence type="ECO:0000259" key="10">
    <source>
        <dbReference type="Pfam" id="PF01336"/>
    </source>
</evidence>
<dbReference type="InterPro" id="IPR013955">
    <property type="entry name" value="Rep_factor-A_C"/>
</dbReference>
<dbReference type="GO" id="GO:0006281">
    <property type="term" value="P:DNA repair"/>
    <property type="evidence" value="ECO:0007669"/>
    <property type="project" value="InterPro"/>
</dbReference>
<evidence type="ECO:0000313" key="15">
    <source>
        <dbReference type="Proteomes" id="UP000822476"/>
    </source>
</evidence>
<comment type="function">
    <text evidence="9">As part of the heterotrimeric replication protein A complex (RPA/RP-A), binds and stabilizes single-stranded DNA intermediates, that form during DNA replication or upon DNA stress. It prevents their reannealing and in parallel, recruits and activates different proteins and complexes involved in DNA metabolism. Thereby, it plays an essential role both in DNA replication and the cellular response to DNA damage.</text>
</comment>
<dbReference type="InterPro" id="IPR031657">
    <property type="entry name" value="REPA_OB_2"/>
</dbReference>
<dbReference type="GO" id="GO:0005634">
    <property type="term" value="C:nucleus"/>
    <property type="evidence" value="ECO:0007669"/>
    <property type="project" value="UniProtKB-SubCell"/>
</dbReference>
<dbReference type="Pfam" id="PF08646">
    <property type="entry name" value="Rep_fac-A_C"/>
    <property type="match status" value="1"/>
</dbReference>
<comment type="similarity">
    <text evidence="2 9">Belongs to the replication factor A protein 1 family.</text>
</comment>
<organism evidence="14 15">
    <name type="scientific">Paragonimus skrjabini miyazakii</name>
    <dbReference type="NCBI Taxonomy" id="59628"/>
    <lineage>
        <taxon>Eukaryota</taxon>
        <taxon>Metazoa</taxon>
        <taxon>Spiralia</taxon>
        <taxon>Lophotrochozoa</taxon>
        <taxon>Platyhelminthes</taxon>
        <taxon>Trematoda</taxon>
        <taxon>Digenea</taxon>
        <taxon>Plagiorchiida</taxon>
        <taxon>Troglotremata</taxon>
        <taxon>Troglotrematidae</taxon>
        <taxon>Paragonimus</taxon>
    </lineage>
</organism>
<protein>
    <recommendedName>
        <fullName evidence="9">Replication protein A subunit</fullName>
    </recommendedName>
</protein>
<comment type="caution">
    <text evidence="14">The sequence shown here is derived from an EMBL/GenBank/DDBJ whole genome shotgun (WGS) entry which is preliminary data.</text>
</comment>
<dbReference type="FunFam" id="2.40.50.140:FF:000090">
    <property type="entry name" value="Replication protein A subunit"/>
    <property type="match status" value="1"/>
</dbReference>
<evidence type="ECO:0000259" key="11">
    <source>
        <dbReference type="Pfam" id="PF04057"/>
    </source>
</evidence>
<dbReference type="CDD" id="cd04477">
    <property type="entry name" value="RPA1N"/>
    <property type="match status" value="1"/>
</dbReference>
<dbReference type="GO" id="GO:0008270">
    <property type="term" value="F:zinc ion binding"/>
    <property type="evidence" value="ECO:0007669"/>
    <property type="project" value="UniProtKB-KW"/>
</dbReference>
<evidence type="ECO:0000259" key="13">
    <source>
        <dbReference type="Pfam" id="PF16900"/>
    </source>
</evidence>
<dbReference type="InterPro" id="IPR004365">
    <property type="entry name" value="NA-bd_OB_tRNA"/>
</dbReference>
<keyword evidence="3 9" id="KW-0235">DNA replication</keyword>
<evidence type="ECO:0000256" key="8">
    <source>
        <dbReference type="ARBA" id="ARBA00023242"/>
    </source>
</evidence>
<dbReference type="PANTHER" id="PTHR47165:SF4">
    <property type="entry name" value="OS03G0429900 PROTEIN"/>
    <property type="match status" value="1"/>
</dbReference>
<evidence type="ECO:0000256" key="4">
    <source>
        <dbReference type="ARBA" id="ARBA00022723"/>
    </source>
</evidence>
<dbReference type="FunFam" id="2.40.50.140:FF:000064">
    <property type="entry name" value="Replication protein A subunit"/>
    <property type="match status" value="1"/>
</dbReference>
<dbReference type="CDD" id="cd04476">
    <property type="entry name" value="RPA1_DBD_C"/>
    <property type="match status" value="1"/>
</dbReference>
<feature type="domain" description="OB" evidence="10">
    <location>
        <begin position="228"/>
        <end position="309"/>
    </location>
</feature>
<evidence type="ECO:0000256" key="2">
    <source>
        <dbReference type="ARBA" id="ARBA00005690"/>
    </source>
</evidence>
<dbReference type="EMBL" id="JTDE01002400">
    <property type="protein sequence ID" value="KAF7257416.1"/>
    <property type="molecule type" value="Genomic_DNA"/>
</dbReference>
<name>A0A8S9YVJ9_9TREM</name>
<dbReference type="InterPro" id="IPR004591">
    <property type="entry name" value="Rfa1"/>
</dbReference>
<dbReference type="InterPro" id="IPR047192">
    <property type="entry name" value="Euk_RPA1_DBD_C"/>
</dbReference>
<keyword evidence="5 9" id="KW-0863">Zinc-finger</keyword>
<dbReference type="NCBIfam" id="TIGR00617">
    <property type="entry name" value="rpa1"/>
    <property type="match status" value="1"/>
</dbReference>
<keyword evidence="7 9" id="KW-0238">DNA-binding</keyword>
<dbReference type="Pfam" id="PF04057">
    <property type="entry name" value="Rep-A_N"/>
    <property type="match status" value="1"/>
</dbReference>
<evidence type="ECO:0000256" key="1">
    <source>
        <dbReference type="ARBA" id="ARBA00004123"/>
    </source>
</evidence>
<dbReference type="Pfam" id="PF01336">
    <property type="entry name" value="tRNA_anti-codon"/>
    <property type="match status" value="1"/>
</dbReference>
<dbReference type="OrthoDB" id="1751331at2759"/>